<gene>
    <name evidence="1" type="ORF">ACFOSU_08775</name>
</gene>
<dbReference type="EMBL" id="JBHRSS010000003">
    <property type="protein sequence ID" value="MFC3103984.1"/>
    <property type="molecule type" value="Genomic_DNA"/>
</dbReference>
<accession>A0ABV7EMR4</accession>
<reference evidence="2" key="1">
    <citation type="journal article" date="2019" name="Int. J. Syst. Evol. Microbiol.">
        <title>The Global Catalogue of Microorganisms (GCM) 10K type strain sequencing project: providing services to taxonomists for standard genome sequencing and annotation.</title>
        <authorList>
            <consortium name="The Broad Institute Genomics Platform"/>
            <consortium name="The Broad Institute Genome Sequencing Center for Infectious Disease"/>
            <person name="Wu L."/>
            <person name="Ma J."/>
        </authorList>
    </citation>
    <scope>NUCLEOTIDE SEQUENCE [LARGE SCALE GENOMIC DNA]</scope>
    <source>
        <strain evidence="2">KCTC 52640</strain>
    </source>
</reference>
<comment type="caution">
    <text evidence="1">The sequence shown here is derived from an EMBL/GenBank/DDBJ whole genome shotgun (WGS) entry which is preliminary data.</text>
</comment>
<keyword evidence="2" id="KW-1185">Reference proteome</keyword>
<proteinExistence type="predicted"/>
<evidence type="ECO:0000313" key="2">
    <source>
        <dbReference type="Proteomes" id="UP001595462"/>
    </source>
</evidence>
<dbReference type="RefSeq" id="WP_380688535.1">
    <property type="nucleotide sequence ID" value="NZ_JBHRSS010000003.1"/>
</dbReference>
<dbReference type="Proteomes" id="UP001595462">
    <property type="component" value="Unassembled WGS sequence"/>
</dbReference>
<dbReference type="Pfam" id="PF07040">
    <property type="entry name" value="DUF1326"/>
    <property type="match status" value="1"/>
</dbReference>
<dbReference type="InterPro" id="IPR009758">
    <property type="entry name" value="DUF1326"/>
</dbReference>
<protein>
    <submittedName>
        <fullName evidence="1">DUF1326 domain-containing protein</fullName>
    </submittedName>
</protein>
<evidence type="ECO:0000313" key="1">
    <source>
        <dbReference type="EMBL" id="MFC3103984.1"/>
    </source>
</evidence>
<name>A0ABV7EMR4_9GAMM</name>
<sequence length="201" mass="21644">MTDHDWKLAGTYFEACNCTIACPCVFLSAPTEGECTAVVAWHIEQGHFGEVTLDGFNVAFAVHSPGHMAEVKWNAAVYLDARADDTQKDALLNIFSGQAGGHPSVLASHVGNILGVAQVPIDYQAKGRKRSLRVGKVAETSIEGIEGQGGADVTIQNHPLCIAPGYPATAARSSHLRFDDHDMHWDISDRNGFYSPFSYAA</sequence>
<organism evidence="1 2">
    <name type="scientific">Salinisphaera aquimarina</name>
    <dbReference type="NCBI Taxonomy" id="2094031"/>
    <lineage>
        <taxon>Bacteria</taxon>
        <taxon>Pseudomonadati</taxon>
        <taxon>Pseudomonadota</taxon>
        <taxon>Gammaproteobacteria</taxon>
        <taxon>Salinisphaerales</taxon>
        <taxon>Salinisphaeraceae</taxon>
        <taxon>Salinisphaera</taxon>
    </lineage>
</organism>